<organism evidence="1 2">
    <name type="scientific">Dendrolimus kikuchii</name>
    <dbReference type="NCBI Taxonomy" id="765133"/>
    <lineage>
        <taxon>Eukaryota</taxon>
        <taxon>Metazoa</taxon>
        <taxon>Ecdysozoa</taxon>
        <taxon>Arthropoda</taxon>
        <taxon>Hexapoda</taxon>
        <taxon>Insecta</taxon>
        <taxon>Pterygota</taxon>
        <taxon>Neoptera</taxon>
        <taxon>Endopterygota</taxon>
        <taxon>Lepidoptera</taxon>
        <taxon>Glossata</taxon>
        <taxon>Ditrysia</taxon>
        <taxon>Bombycoidea</taxon>
        <taxon>Lasiocampidae</taxon>
        <taxon>Dendrolimus</taxon>
    </lineage>
</organism>
<comment type="caution">
    <text evidence="1">The sequence shown here is derived from an EMBL/GenBank/DDBJ whole genome shotgun (WGS) entry which is preliminary data.</text>
</comment>
<dbReference type="EMBL" id="CM034389">
    <property type="protein sequence ID" value="KAJ0182820.1"/>
    <property type="molecule type" value="Genomic_DNA"/>
</dbReference>
<proteinExistence type="predicted"/>
<evidence type="ECO:0000313" key="2">
    <source>
        <dbReference type="Proteomes" id="UP000824533"/>
    </source>
</evidence>
<protein>
    <submittedName>
        <fullName evidence="1">Uncharacterized protein</fullName>
    </submittedName>
</protein>
<dbReference type="Proteomes" id="UP000824533">
    <property type="component" value="Linkage Group LG03"/>
</dbReference>
<evidence type="ECO:0000313" key="1">
    <source>
        <dbReference type="EMBL" id="KAJ0182820.1"/>
    </source>
</evidence>
<accession>A0ACC1DFY5</accession>
<sequence>MKLLKIHLRYHPPGLILEYLQKGAIRSKDIDLLDLNSNSDTKEIAKCLYNKEALITEDVREQIEQCLEILKKRIEHEGPTGKRFYIYKTLMTHLLPLTNVAFDKSGNKCLTGSYDRTCKMWDIESGKELKSLEGHQNVVYSVSFNFPACNRVLTGSFDKSAKIWNPDTGECLATLWGHTGEVVAAQFNAKTDLVGTGSMDNTAKLFDVRTGNEIHTYTGHKAEVIALQFDPNEGQKLITGSFDGTISIWDTRAKERVAVLKGHDGEISNVQFNWDSSLVGSSSLDGSAKLWDARQTSCLATVSGHTDEVLDICFDWAGQRMATSSSDCSARIYDVRSDFKELAVMKGHREEVSKVCFSPAGGSLLTASADRSARVWNTTTGNCIQVPLDHFGFQRNETFQIKYLVNEDNWDRGNGPIFFYTGNEGQIEQFAKHTGFMWEIAAEFKAKLVFAEHRYYGNSKPFGNKSLDNEHIGYLTSAQALADYADLVNFLQDGDLKPRYPVIAFGGSYGGMLAAYFRMKYPHIVAGAIAASAPVHMYPGMVPDDIFNRIVTSSYKVVNMNCSTNIRNSWSIIRNFSSSATGADWLQNNWRLCSKVNSTSVNSLIDFLESMYTTVAMVNYPFPSDFLVPLPAQPIRVACQYLTDKLDGQKLLEAIAKILDMYTNYDKNNKCVDFMNGDNYSNLDASGWDYQACTEMVMPISSTGVTDFFEPSPWNFTSYSEECHKKYNVYPNENMARIQYGGNMLEAASNIVFSNGLMDPWAGGGILNTVSQTIKAVIITEGAHHLDLMPSNPADPESVQIARQGHKDNISGWINQFYYEQPHRRP</sequence>
<gene>
    <name evidence="1" type="ORF">K1T71_002189</name>
</gene>
<name>A0ACC1DFY5_9NEOP</name>
<reference evidence="1 2" key="1">
    <citation type="journal article" date="2021" name="Front. Genet.">
        <title>Chromosome-Level Genome Assembly Reveals Significant Gene Expansion in the Toll and IMD Signaling Pathways of Dendrolimus kikuchii.</title>
        <authorList>
            <person name="Zhou J."/>
            <person name="Wu P."/>
            <person name="Xiong Z."/>
            <person name="Liu N."/>
            <person name="Zhao N."/>
            <person name="Ji M."/>
            <person name="Qiu Y."/>
            <person name="Yang B."/>
        </authorList>
    </citation>
    <scope>NUCLEOTIDE SEQUENCE [LARGE SCALE GENOMIC DNA]</scope>
    <source>
        <strain evidence="1">Ann1</strain>
    </source>
</reference>
<keyword evidence="2" id="KW-1185">Reference proteome</keyword>